<protein>
    <submittedName>
        <fullName evidence="2">Uncharacterized protein</fullName>
    </submittedName>
</protein>
<proteinExistence type="predicted"/>
<dbReference type="EMBL" id="JBAHYK010002207">
    <property type="protein sequence ID" value="KAL0565576.1"/>
    <property type="molecule type" value="Genomic_DNA"/>
</dbReference>
<evidence type="ECO:0000256" key="1">
    <source>
        <dbReference type="SAM" id="MobiDB-lite"/>
    </source>
</evidence>
<dbReference type="Proteomes" id="UP001465976">
    <property type="component" value="Unassembled WGS sequence"/>
</dbReference>
<accession>A0ABR3ERP3</accession>
<reference evidence="2 3" key="1">
    <citation type="submission" date="2024-02" db="EMBL/GenBank/DDBJ databases">
        <title>A draft genome for the cacao thread blight pathogen Marasmius crinis-equi.</title>
        <authorList>
            <person name="Cohen S.P."/>
            <person name="Baruah I.K."/>
            <person name="Amoako-Attah I."/>
            <person name="Bukari Y."/>
            <person name="Meinhardt L.W."/>
            <person name="Bailey B.A."/>
        </authorList>
    </citation>
    <scope>NUCLEOTIDE SEQUENCE [LARGE SCALE GENOMIC DNA]</scope>
    <source>
        <strain evidence="2 3">GH-76</strain>
    </source>
</reference>
<name>A0ABR3ERP3_9AGAR</name>
<gene>
    <name evidence="2" type="ORF">V5O48_016447</name>
</gene>
<keyword evidence="3" id="KW-1185">Reference proteome</keyword>
<feature type="region of interest" description="Disordered" evidence="1">
    <location>
        <begin position="74"/>
        <end position="110"/>
    </location>
</feature>
<sequence length="165" mass="18830">MALELKVFSCSPWSWSNDVYRRIHQYQVARGFDPNTIDFARSIGTDGLIYKPIQNDSDRFEEFDVMKVEDLVYSRPPSPPVPYRSQMPDDSDFDTDHDHDADSDFPDSDASSIFVPSNERYFRGYLDTDSDFSDFDATPFAVYATSDSKSEVDNLCVRFGGLALD</sequence>
<organism evidence="2 3">
    <name type="scientific">Marasmius crinis-equi</name>
    <dbReference type="NCBI Taxonomy" id="585013"/>
    <lineage>
        <taxon>Eukaryota</taxon>
        <taxon>Fungi</taxon>
        <taxon>Dikarya</taxon>
        <taxon>Basidiomycota</taxon>
        <taxon>Agaricomycotina</taxon>
        <taxon>Agaricomycetes</taxon>
        <taxon>Agaricomycetidae</taxon>
        <taxon>Agaricales</taxon>
        <taxon>Marasmiineae</taxon>
        <taxon>Marasmiaceae</taxon>
        <taxon>Marasmius</taxon>
    </lineage>
</organism>
<evidence type="ECO:0000313" key="2">
    <source>
        <dbReference type="EMBL" id="KAL0565576.1"/>
    </source>
</evidence>
<evidence type="ECO:0000313" key="3">
    <source>
        <dbReference type="Proteomes" id="UP001465976"/>
    </source>
</evidence>
<comment type="caution">
    <text evidence="2">The sequence shown here is derived from an EMBL/GenBank/DDBJ whole genome shotgun (WGS) entry which is preliminary data.</text>
</comment>